<dbReference type="Pfam" id="PF00271">
    <property type="entry name" value="Helicase_C"/>
    <property type="match status" value="1"/>
</dbReference>
<dbReference type="InterPro" id="IPR027417">
    <property type="entry name" value="P-loop_NTPase"/>
</dbReference>
<dbReference type="AlphaFoldDB" id="A0A3L8AB89"/>
<dbReference type="InterPro" id="IPR057342">
    <property type="entry name" value="DEXDc_RapA"/>
</dbReference>
<feature type="domain" description="Helicase C-terminal" evidence="6">
    <location>
        <begin position="468"/>
        <end position="626"/>
    </location>
</feature>
<evidence type="ECO:0000259" key="5">
    <source>
        <dbReference type="PROSITE" id="PS51192"/>
    </source>
</evidence>
<dbReference type="PANTHER" id="PTHR45766">
    <property type="entry name" value="DNA ANNEALING HELICASE AND ENDONUCLEASE ZRANB3 FAMILY MEMBER"/>
    <property type="match status" value="1"/>
</dbReference>
<proteinExistence type="predicted"/>
<reference evidence="7 8" key="1">
    <citation type="submission" date="2018-09" db="EMBL/GenBank/DDBJ databases">
        <title>Murine metabolic-syndrome-specific gut microbial biobank.</title>
        <authorList>
            <person name="Liu C."/>
        </authorList>
    </citation>
    <scope>NUCLEOTIDE SEQUENCE [LARGE SCALE GENOMIC DNA]</scope>
    <source>
        <strain evidence="7 8">0.1X-D8-26</strain>
    </source>
</reference>
<dbReference type="InterPro" id="IPR000330">
    <property type="entry name" value="SNF2_N"/>
</dbReference>
<dbReference type="SUPFAM" id="SSF52540">
    <property type="entry name" value="P-loop containing nucleoside triphosphate hydrolases"/>
    <property type="match status" value="2"/>
</dbReference>
<dbReference type="PROSITE" id="PS51194">
    <property type="entry name" value="HELICASE_CTER"/>
    <property type="match status" value="1"/>
</dbReference>
<dbReference type="RefSeq" id="WP_121766986.1">
    <property type="nucleotide sequence ID" value="NZ_RAZM01000005.1"/>
</dbReference>
<dbReference type="Gene3D" id="3.40.50.300">
    <property type="entry name" value="P-loop containing nucleotide triphosphate hydrolases"/>
    <property type="match status" value="1"/>
</dbReference>
<dbReference type="CDD" id="cd18793">
    <property type="entry name" value="SF2_C_SNF"/>
    <property type="match status" value="1"/>
</dbReference>
<keyword evidence="1" id="KW-0547">Nucleotide-binding</keyword>
<keyword evidence="3 7" id="KW-0347">Helicase</keyword>
<evidence type="ECO:0000256" key="4">
    <source>
        <dbReference type="ARBA" id="ARBA00022840"/>
    </source>
</evidence>
<dbReference type="Pfam" id="PF00176">
    <property type="entry name" value="SNF2-rel_dom"/>
    <property type="match status" value="1"/>
</dbReference>
<dbReference type="CDD" id="cd18011">
    <property type="entry name" value="DEXDc_RapA"/>
    <property type="match status" value="1"/>
</dbReference>
<dbReference type="SMART" id="SM00487">
    <property type="entry name" value="DEXDc"/>
    <property type="match status" value="1"/>
</dbReference>
<evidence type="ECO:0000259" key="6">
    <source>
        <dbReference type="PROSITE" id="PS51194"/>
    </source>
</evidence>
<dbReference type="GO" id="GO:0016787">
    <property type="term" value="F:hydrolase activity"/>
    <property type="evidence" value="ECO:0007669"/>
    <property type="project" value="UniProtKB-KW"/>
</dbReference>
<keyword evidence="2" id="KW-0378">Hydrolase</keyword>
<evidence type="ECO:0000256" key="3">
    <source>
        <dbReference type="ARBA" id="ARBA00022806"/>
    </source>
</evidence>
<gene>
    <name evidence="7" type="ORF">D7Y07_03100</name>
</gene>
<evidence type="ECO:0000256" key="2">
    <source>
        <dbReference type="ARBA" id="ARBA00022801"/>
    </source>
</evidence>
<dbReference type="InterPro" id="IPR014001">
    <property type="entry name" value="Helicase_ATP-bd"/>
</dbReference>
<evidence type="ECO:0000313" key="7">
    <source>
        <dbReference type="EMBL" id="RLT81425.1"/>
    </source>
</evidence>
<dbReference type="GO" id="GO:0005524">
    <property type="term" value="F:ATP binding"/>
    <property type="evidence" value="ECO:0007669"/>
    <property type="project" value="UniProtKB-KW"/>
</dbReference>
<dbReference type="PROSITE" id="PS51192">
    <property type="entry name" value="HELICASE_ATP_BIND_1"/>
    <property type="match status" value="1"/>
</dbReference>
<dbReference type="EMBL" id="RAZM01000005">
    <property type="protein sequence ID" value="RLT81425.1"/>
    <property type="molecule type" value="Genomic_DNA"/>
</dbReference>
<evidence type="ECO:0000313" key="8">
    <source>
        <dbReference type="Proteomes" id="UP000267159"/>
    </source>
</evidence>
<dbReference type="Proteomes" id="UP000267159">
    <property type="component" value="Unassembled WGS sequence"/>
</dbReference>
<organism evidence="7 8">
    <name type="scientific">Bacteroides acidifaciens</name>
    <dbReference type="NCBI Taxonomy" id="85831"/>
    <lineage>
        <taxon>Bacteria</taxon>
        <taxon>Pseudomonadati</taxon>
        <taxon>Bacteroidota</taxon>
        <taxon>Bacteroidia</taxon>
        <taxon>Bacteroidales</taxon>
        <taxon>Bacteroidaceae</taxon>
        <taxon>Bacteroides</taxon>
    </lineage>
</organism>
<dbReference type="InterPro" id="IPR049730">
    <property type="entry name" value="SNF2/RAD54-like_C"/>
</dbReference>
<comment type="caution">
    <text evidence="7">The sequence shown here is derived from an EMBL/GenBank/DDBJ whole genome shotgun (WGS) entry which is preliminary data.</text>
</comment>
<dbReference type="Gene3D" id="3.40.50.10810">
    <property type="entry name" value="Tandem AAA-ATPase domain"/>
    <property type="match status" value="1"/>
</dbReference>
<dbReference type="GO" id="GO:0004386">
    <property type="term" value="F:helicase activity"/>
    <property type="evidence" value="ECO:0007669"/>
    <property type="project" value="UniProtKB-KW"/>
</dbReference>
<protein>
    <submittedName>
        <fullName evidence="7">DEAD/DEAH box helicase</fullName>
    </submittedName>
</protein>
<keyword evidence="4" id="KW-0067">ATP-binding</keyword>
<sequence length="959" mass="110474">MDYKTGTLVEFRSRPWVVQQSSDKDLLVIKPLGGTDAETIGLYKPLYGDKLDSTVSSYNFRKPSPEDVGVNSYPEAARILYNACRLSFRDVAGPFQCLGKLSFEPRPYQMVPLILALKHKQIRLLISDDVGIGKTLESLLIAKELLDRREIQRFAVICLPHLCEQWQNEIRDKFGLEAEIIRSSTISRLEKNMRANQSVFRDVPFQIISIDYIKSSDRKPMFLQHCPEFIIVDEAHTCAKPKGANKGQQLRHSLLSDLANTERHIVLLTATPHSGNSEEFQSVIGLLKPEFRNFTLEDAKQREELSHYFIQRRRADVKPYVGDDIIFPSRVQFDATYALSKQYHALLMDIIDYVREGVKIARTLGKVKQRYIYWDLLALIRGVMSSPEAGISMLQNKIAKRSNDSDDVAEDEEKTYKFNDALKDGLLGDDVLPESYEESSNSEKVKFRSFITRLREIKENKQDNKVSELTKNVEFALNSNYNPIVFCQYIQTAEYCKNYIAKCLSSDKRYKDVAIEVVTSRLTDEDRKMKIDELSRSPRHVLVCTDCLSEGVNLQTGFNSIIHYDLPWNPNRMEQRNGRIDRFGQTEKEVAIFTLFDEDTNPVDKIIMKVLYRKQNQIRKSLGIYIPIADNDSSLMENIMEEIIVLDTKKNLIHQPTLFDMDEFKETTEEHDKRIQRAVEIEKKSHTYFAHNTKAMDPTRLVESLNEAKKVIGDIYDTRDFVIGELRHAGINVKTDNLPLCYSFQLVELEENIKPYFLRASDKKGMVRISFASPTPKNYMYIGRNHVFVEDLSRAVVNDTINGGNLGACRGMVIQTDKVQTVTTVLLMRVRSVISEAKHSDRQLVGEEMIFLGYKGKVENHDFLPEEECRSLFLESQATGDIDLVTQRNTFKRRLEWVADETTLRRHTDDIATERANNLVRSFAQYRTYLSEAEYQVVRPVLPMDVIAAFVYMPKVPQL</sequence>
<accession>A0A3L8AB89</accession>
<feature type="domain" description="Helicase ATP-binding" evidence="5">
    <location>
        <begin position="115"/>
        <end position="290"/>
    </location>
</feature>
<dbReference type="InterPro" id="IPR001650">
    <property type="entry name" value="Helicase_C-like"/>
</dbReference>
<evidence type="ECO:0000256" key="1">
    <source>
        <dbReference type="ARBA" id="ARBA00022741"/>
    </source>
</evidence>
<dbReference type="PANTHER" id="PTHR45766:SF6">
    <property type="entry name" value="SWI_SNF-RELATED MATRIX-ASSOCIATED ACTIN-DEPENDENT REGULATOR OF CHROMATIN SUBFAMILY A-LIKE PROTEIN 1"/>
    <property type="match status" value="1"/>
</dbReference>
<name>A0A3L8AB89_9BACE</name>
<dbReference type="SMART" id="SM00490">
    <property type="entry name" value="HELICc"/>
    <property type="match status" value="1"/>
</dbReference>
<dbReference type="InterPro" id="IPR038718">
    <property type="entry name" value="SNF2-like_sf"/>
</dbReference>